<dbReference type="OrthoDB" id="338816at2759"/>
<dbReference type="AlphaFoldDB" id="A0A8J8NY14"/>
<evidence type="ECO:0000313" key="5">
    <source>
        <dbReference type="Proteomes" id="UP000785679"/>
    </source>
</evidence>
<dbReference type="Proteomes" id="UP000785679">
    <property type="component" value="Unassembled WGS sequence"/>
</dbReference>
<dbReference type="Gene3D" id="2.30.130.30">
    <property type="entry name" value="Hypothetical protein"/>
    <property type="match status" value="1"/>
</dbReference>
<accession>A0A8J8NY14</accession>
<organism evidence="4 5">
    <name type="scientific">Halteria grandinella</name>
    <dbReference type="NCBI Taxonomy" id="5974"/>
    <lineage>
        <taxon>Eukaryota</taxon>
        <taxon>Sar</taxon>
        <taxon>Alveolata</taxon>
        <taxon>Ciliophora</taxon>
        <taxon>Intramacronucleata</taxon>
        <taxon>Spirotrichea</taxon>
        <taxon>Stichotrichia</taxon>
        <taxon>Sporadotrichida</taxon>
        <taxon>Halteriidae</taxon>
        <taxon>Halteria</taxon>
    </lineage>
</organism>
<comment type="caution">
    <text evidence="4">The sequence shown here is derived from an EMBL/GenBank/DDBJ whole genome shotgun (WGS) entry which is preliminary data.</text>
</comment>
<dbReference type="GO" id="GO:0180022">
    <property type="term" value="C:RQC-trigger complex"/>
    <property type="evidence" value="ECO:0007669"/>
    <property type="project" value="InterPro"/>
</dbReference>
<feature type="domain" description="ASCH" evidence="2">
    <location>
        <begin position="433"/>
        <end position="518"/>
    </location>
</feature>
<dbReference type="InterPro" id="IPR015947">
    <property type="entry name" value="PUA-like_sf"/>
</dbReference>
<dbReference type="GO" id="GO:0072344">
    <property type="term" value="P:rescue of stalled ribosome"/>
    <property type="evidence" value="ECO:0007669"/>
    <property type="project" value="InterPro"/>
</dbReference>
<dbReference type="Pfam" id="PF06221">
    <property type="entry name" value="zf-C2HC5"/>
    <property type="match status" value="1"/>
</dbReference>
<feature type="region of interest" description="Disordered" evidence="1">
    <location>
        <begin position="316"/>
        <end position="351"/>
    </location>
</feature>
<dbReference type="EMBL" id="RRYP01003591">
    <property type="protein sequence ID" value="TNV83663.1"/>
    <property type="molecule type" value="Genomic_DNA"/>
</dbReference>
<feature type="domain" description="TRIP4/RQT4 C2HC5-type zinc finger" evidence="3">
    <location>
        <begin position="114"/>
        <end position="150"/>
    </location>
</feature>
<keyword evidence="5" id="KW-1185">Reference proteome</keyword>
<evidence type="ECO:0000259" key="3">
    <source>
        <dbReference type="Pfam" id="PF06221"/>
    </source>
</evidence>
<reference evidence="4" key="1">
    <citation type="submission" date="2019-06" db="EMBL/GenBank/DDBJ databases">
        <authorList>
            <person name="Zheng W."/>
        </authorList>
    </citation>
    <scope>NUCLEOTIDE SEQUENCE</scope>
    <source>
        <strain evidence="4">QDHG01</strain>
    </source>
</reference>
<dbReference type="InterPro" id="IPR039128">
    <property type="entry name" value="TRIP4-like"/>
</dbReference>
<sequence>MVDQIKAWAREEFKKIANYLQDEDIAMMVDNLVKQDAISINNELSNLLDFTNKAVKVFITEFIDRLENNRKYEEKVKANQKNTSLRKKNPDGTQVKQVTKAIKDVSKFLVPGRQICYCQCTRHSLVNNCVVCGKIVCEQEGEGPCLFCGAWVNREPYQDLDDENDRDAYEQALRNRDRLIDYDVNAAQRLGVLDAQSDWFEVANDPWAKKDERDLAKQMQQVQKQREEEMDSKMNVTIDLDKGTTNLKLEENDPMFTFAAQNRAVNEFMANKSAGLKLKVGKPGEKYRPFEDDETQNVGAEEDPFSIGSFTFKAYQTQDERQKKAKDETMQKEQDKIFKPSQKGGAGEKQKPSLIVDLRQQAADDKKKQEIEAKARVQFLSSGLSQRLQDENPFDEFRKAVEKAVIDKSIKENKVFEGDQDFFREVDDVGMCLSMHQPWASLLVHGFKRFEGREWTHKFRGPLWIHSTAQKPSQELINQLEDRYREFYSSDDMPDFPDRYPTSVVVGRVDLVDVITLDEYHDTVPKKLQEPTECQYQFVVRNPCYLEMPPRMSGQPNIYKMDKALHFGIKELIKKAPYTWWPPKEYRLYQLGRFDIFTQHQAQTDIEKLIDRLGKQHSQVQVAKTNVGCYHLKGLLSVPEQLRILQSIRTQCLREPQKYKFSRSEALAEEEIEQEKEGTFDFIDGGAQAVWRGRNAKKEGAYVMTLHNQKDASEELKALGNAVEEGVNSMKGESVMSGSVGQHVKAVYKRFTFDFFKPQHGYMEKIPLALPKAGAKKKGAGKHTISAYLLCMGDSLKVDYTIEEEKNSYNYSITLESGDVLAVNSEVKGLQYGVTTVAGAKRPKDLVLREGSLLFTVESN</sequence>
<name>A0A8J8NY14_HALGN</name>
<dbReference type="GO" id="GO:0005634">
    <property type="term" value="C:nucleus"/>
    <property type="evidence" value="ECO:0007669"/>
    <property type="project" value="InterPro"/>
</dbReference>
<dbReference type="CDD" id="cd06554">
    <property type="entry name" value="ASCH_ASC-1_like"/>
    <property type="match status" value="1"/>
</dbReference>
<dbReference type="Pfam" id="PF04266">
    <property type="entry name" value="ASCH"/>
    <property type="match status" value="1"/>
</dbReference>
<dbReference type="PANTHER" id="PTHR12963:SF4">
    <property type="entry name" value="ACTIVATING SIGNAL COINTEGRATOR 1"/>
    <property type="match status" value="1"/>
</dbReference>
<dbReference type="SUPFAM" id="SSF88697">
    <property type="entry name" value="PUA domain-like"/>
    <property type="match status" value="1"/>
</dbReference>
<evidence type="ECO:0000313" key="4">
    <source>
        <dbReference type="EMBL" id="TNV83663.1"/>
    </source>
</evidence>
<proteinExistence type="predicted"/>
<dbReference type="FunFam" id="2.30.130.30:FF:000006">
    <property type="entry name" value="Putative_zinc_finger_motif_-_C2HC5-type /ASCH_domain_containing_protein_-_putative"/>
    <property type="match status" value="1"/>
</dbReference>
<evidence type="ECO:0000256" key="1">
    <source>
        <dbReference type="SAM" id="MobiDB-lite"/>
    </source>
</evidence>
<dbReference type="GO" id="GO:0008270">
    <property type="term" value="F:zinc ion binding"/>
    <property type="evidence" value="ECO:0007669"/>
    <property type="project" value="InterPro"/>
</dbReference>
<protein>
    <recommendedName>
        <fullName evidence="6">ASCH domain-containing protein</fullName>
    </recommendedName>
</protein>
<feature type="compositionally biased region" description="Basic and acidic residues" evidence="1">
    <location>
        <begin position="318"/>
        <end position="338"/>
    </location>
</feature>
<evidence type="ECO:0000259" key="2">
    <source>
        <dbReference type="Pfam" id="PF04266"/>
    </source>
</evidence>
<gene>
    <name evidence="4" type="ORF">FGO68_gene6692</name>
</gene>
<dbReference type="InterPro" id="IPR007374">
    <property type="entry name" value="ASCH_domain"/>
</dbReference>
<evidence type="ECO:0008006" key="6">
    <source>
        <dbReference type="Google" id="ProtNLM"/>
    </source>
</evidence>
<dbReference type="PANTHER" id="PTHR12963">
    <property type="entry name" value="THYROID RECEPTOR INTERACTING PROTEIN RELATED"/>
    <property type="match status" value="1"/>
</dbReference>
<dbReference type="InterPro" id="IPR009349">
    <property type="entry name" value="TRIP4/RQT4_C2HC5_Znf"/>
</dbReference>